<keyword evidence="3" id="KW-1185">Reference proteome</keyword>
<protein>
    <submittedName>
        <fullName evidence="2">Uncharacterized protein</fullName>
    </submittedName>
</protein>
<dbReference type="Proteomes" id="UP000737018">
    <property type="component" value="Unassembled WGS sequence"/>
</dbReference>
<evidence type="ECO:0000313" key="2">
    <source>
        <dbReference type="EMBL" id="KAF3967295.1"/>
    </source>
</evidence>
<evidence type="ECO:0000313" key="3">
    <source>
        <dbReference type="Proteomes" id="UP000737018"/>
    </source>
</evidence>
<keyword evidence="1" id="KW-0812">Transmembrane</keyword>
<organism evidence="2 3">
    <name type="scientific">Castanea mollissima</name>
    <name type="common">Chinese chestnut</name>
    <dbReference type="NCBI Taxonomy" id="60419"/>
    <lineage>
        <taxon>Eukaryota</taxon>
        <taxon>Viridiplantae</taxon>
        <taxon>Streptophyta</taxon>
        <taxon>Embryophyta</taxon>
        <taxon>Tracheophyta</taxon>
        <taxon>Spermatophyta</taxon>
        <taxon>Magnoliopsida</taxon>
        <taxon>eudicotyledons</taxon>
        <taxon>Gunneridae</taxon>
        <taxon>Pentapetalae</taxon>
        <taxon>rosids</taxon>
        <taxon>fabids</taxon>
        <taxon>Fagales</taxon>
        <taxon>Fagaceae</taxon>
        <taxon>Castanea</taxon>
    </lineage>
</organism>
<dbReference type="EMBL" id="JRKL02000919">
    <property type="protein sequence ID" value="KAF3967295.1"/>
    <property type="molecule type" value="Genomic_DNA"/>
</dbReference>
<evidence type="ECO:0000256" key="1">
    <source>
        <dbReference type="SAM" id="Phobius"/>
    </source>
</evidence>
<gene>
    <name evidence="2" type="ORF">CMV_008693</name>
</gene>
<feature type="transmembrane region" description="Helical" evidence="1">
    <location>
        <begin position="55"/>
        <end position="75"/>
    </location>
</feature>
<name>A0A8J4RJA3_9ROSI</name>
<dbReference type="AlphaFoldDB" id="A0A8J4RJA3"/>
<keyword evidence="1" id="KW-1133">Transmembrane helix</keyword>
<sequence>MSKLESRLGRGVENLSWKSDRKRCSKKTSPSTFTENVYDCYKLMTFRGAIRVPELLNMINALLFLYNAFCLGYNATGNS</sequence>
<reference evidence="2" key="1">
    <citation type="submission" date="2020-03" db="EMBL/GenBank/DDBJ databases">
        <title>Castanea mollissima Vanexum genome sequencing.</title>
        <authorList>
            <person name="Staton M."/>
        </authorList>
    </citation>
    <scope>NUCLEOTIDE SEQUENCE</scope>
    <source>
        <tissue evidence="2">Leaf</tissue>
    </source>
</reference>
<comment type="caution">
    <text evidence="2">The sequence shown here is derived from an EMBL/GenBank/DDBJ whole genome shotgun (WGS) entry which is preliminary data.</text>
</comment>
<accession>A0A8J4RJA3</accession>
<proteinExistence type="predicted"/>
<keyword evidence="1" id="KW-0472">Membrane</keyword>